<keyword evidence="1" id="KW-0732">Signal</keyword>
<protein>
    <recommendedName>
        <fullName evidence="4">Lipoprotein</fullName>
    </recommendedName>
</protein>
<dbReference type="PROSITE" id="PS51257">
    <property type="entry name" value="PROKAR_LIPOPROTEIN"/>
    <property type="match status" value="1"/>
</dbReference>
<feature type="signal peptide" evidence="1">
    <location>
        <begin position="1"/>
        <end position="18"/>
    </location>
</feature>
<dbReference type="HOGENOM" id="CLU_145489_0_0_10"/>
<dbReference type="RefSeq" id="WP_006989097.1">
    <property type="nucleotide sequence ID" value="NZ_JH594606.1"/>
</dbReference>
<sequence length="140" mass="15809">MKKLLLLLFYSAIMTACSSDEDNGGMMQNLAVITTVELPESFEYNREYEIKINYKRPSTCDFFSGFDISKNTNIITVGVVTSYRTSNTTCESTGNLNTSTKLNFVADRDDFYIFKFWQGENAAGEVQFLTVEVPVTRPGM</sequence>
<dbReference type="AlphaFoldDB" id="H2BUT9"/>
<dbReference type="Proteomes" id="UP000003844">
    <property type="component" value="Unassembled WGS sequence"/>
</dbReference>
<evidence type="ECO:0000313" key="3">
    <source>
        <dbReference type="Proteomes" id="UP000003844"/>
    </source>
</evidence>
<evidence type="ECO:0000256" key="1">
    <source>
        <dbReference type="SAM" id="SignalP"/>
    </source>
</evidence>
<name>H2BUT9_GILLR</name>
<dbReference type="eggNOG" id="ENOG5031H2Y">
    <property type="taxonomic scope" value="Bacteria"/>
</dbReference>
<feature type="chain" id="PRO_5003559541" description="Lipoprotein" evidence="1">
    <location>
        <begin position="19"/>
        <end position="140"/>
    </location>
</feature>
<reference evidence="3" key="1">
    <citation type="journal article" date="2012" name="Stand. Genomic Sci.">
        <title>Genome sequence of the Antarctic rhodopsins-containing flavobacterium Gillisia limnaea type strain (R-8282(T)).</title>
        <authorList>
            <person name="Riedel T."/>
            <person name="Held B."/>
            <person name="Nolan M."/>
            <person name="Lucas S."/>
            <person name="Lapidus A."/>
            <person name="Tice H."/>
            <person name="Del Rio T.G."/>
            <person name="Cheng J.F."/>
            <person name="Han C."/>
            <person name="Tapia R."/>
            <person name="Goodwin L.A."/>
            <person name="Pitluck S."/>
            <person name="Liolios K."/>
            <person name="Mavromatis K."/>
            <person name="Pagani I."/>
            <person name="Ivanova N."/>
            <person name="Mikhailova N."/>
            <person name="Pati A."/>
            <person name="Chen A."/>
            <person name="Palaniappan K."/>
            <person name="Land M."/>
            <person name="Rohde M."/>
            <person name="Tindall B.J."/>
            <person name="Detter J.C."/>
            <person name="Goker M."/>
            <person name="Bristow J."/>
            <person name="Eisen J.A."/>
            <person name="Markowitz V."/>
            <person name="Hugenholtz P."/>
            <person name="Kyrpides N.C."/>
            <person name="Klenk H.P."/>
            <person name="Woyke T."/>
        </authorList>
    </citation>
    <scope>NUCLEOTIDE SEQUENCE [LARGE SCALE GENOMIC DNA]</scope>
    <source>
        <strain evidence="3">DSM 15749 / LMG 21470 / R-8282</strain>
    </source>
</reference>
<proteinExistence type="predicted"/>
<gene>
    <name evidence="2" type="ORF">Gilli_2154</name>
</gene>
<evidence type="ECO:0008006" key="4">
    <source>
        <dbReference type="Google" id="ProtNLM"/>
    </source>
</evidence>
<accession>H2BUT9</accession>
<dbReference type="EMBL" id="JH594606">
    <property type="protein sequence ID" value="EHQ02787.1"/>
    <property type="molecule type" value="Genomic_DNA"/>
</dbReference>
<dbReference type="STRING" id="865937.Gilli_2154"/>
<organism evidence="2 3">
    <name type="scientific">Gillisia limnaea (strain DSM 15749 / LMG 21470 / R-8282)</name>
    <dbReference type="NCBI Taxonomy" id="865937"/>
    <lineage>
        <taxon>Bacteria</taxon>
        <taxon>Pseudomonadati</taxon>
        <taxon>Bacteroidota</taxon>
        <taxon>Flavobacteriia</taxon>
        <taxon>Flavobacteriales</taxon>
        <taxon>Flavobacteriaceae</taxon>
        <taxon>Gillisia</taxon>
    </lineage>
</organism>
<evidence type="ECO:0000313" key="2">
    <source>
        <dbReference type="EMBL" id="EHQ02787.1"/>
    </source>
</evidence>
<keyword evidence="3" id="KW-1185">Reference proteome</keyword>
<dbReference type="OrthoDB" id="893802at2"/>